<dbReference type="AlphaFoldDB" id="A0AA88E4P7"/>
<dbReference type="EMBL" id="BTGU01000166">
    <property type="protein sequence ID" value="GMN64034.1"/>
    <property type="molecule type" value="Genomic_DNA"/>
</dbReference>
<proteinExistence type="predicted"/>
<gene>
    <name evidence="2" type="ORF">TIFTF001_033112</name>
</gene>
<keyword evidence="3" id="KW-1185">Reference proteome</keyword>
<sequence length="76" mass="8526">MRPRLVSALRGHGPCAEERGDQSLPVKEREDRDQSSRAEERTSKFMSSWQPRWREHGCGKGETSAEETGDGEQPAA</sequence>
<comment type="caution">
    <text evidence="2">The sequence shown here is derived from an EMBL/GenBank/DDBJ whole genome shotgun (WGS) entry which is preliminary data.</text>
</comment>
<organism evidence="2 3">
    <name type="scientific">Ficus carica</name>
    <name type="common">Common fig</name>
    <dbReference type="NCBI Taxonomy" id="3494"/>
    <lineage>
        <taxon>Eukaryota</taxon>
        <taxon>Viridiplantae</taxon>
        <taxon>Streptophyta</taxon>
        <taxon>Embryophyta</taxon>
        <taxon>Tracheophyta</taxon>
        <taxon>Spermatophyta</taxon>
        <taxon>Magnoliopsida</taxon>
        <taxon>eudicotyledons</taxon>
        <taxon>Gunneridae</taxon>
        <taxon>Pentapetalae</taxon>
        <taxon>rosids</taxon>
        <taxon>fabids</taxon>
        <taxon>Rosales</taxon>
        <taxon>Moraceae</taxon>
        <taxon>Ficeae</taxon>
        <taxon>Ficus</taxon>
    </lineage>
</organism>
<name>A0AA88E4P7_FICCA</name>
<protein>
    <submittedName>
        <fullName evidence="2">Uncharacterized protein</fullName>
    </submittedName>
</protein>
<feature type="region of interest" description="Disordered" evidence="1">
    <location>
        <begin position="1"/>
        <end position="76"/>
    </location>
</feature>
<evidence type="ECO:0000313" key="3">
    <source>
        <dbReference type="Proteomes" id="UP001187192"/>
    </source>
</evidence>
<evidence type="ECO:0000313" key="2">
    <source>
        <dbReference type="EMBL" id="GMN64034.1"/>
    </source>
</evidence>
<evidence type="ECO:0000256" key="1">
    <source>
        <dbReference type="SAM" id="MobiDB-lite"/>
    </source>
</evidence>
<dbReference type="Proteomes" id="UP001187192">
    <property type="component" value="Unassembled WGS sequence"/>
</dbReference>
<feature type="compositionally biased region" description="Basic and acidic residues" evidence="1">
    <location>
        <begin position="15"/>
        <end position="43"/>
    </location>
</feature>
<accession>A0AA88E4P7</accession>
<reference evidence="2" key="1">
    <citation type="submission" date="2023-07" db="EMBL/GenBank/DDBJ databases">
        <title>draft genome sequence of fig (Ficus carica).</title>
        <authorList>
            <person name="Takahashi T."/>
            <person name="Nishimura K."/>
        </authorList>
    </citation>
    <scope>NUCLEOTIDE SEQUENCE</scope>
</reference>